<evidence type="ECO:0000256" key="1">
    <source>
        <dbReference type="ARBA" id="ARBA00004127"/>
    </source>
</evidence>
<dbReference type="GO" id="GO:0012505">
    <property type="term" value="C:endomembrane system"/>
    <property type="evidence" value="ECO:0007669"/>
    <property type="project" value="UniProtKB-SubCell"/>
</dbReference>
<evidence type="ECO:0000313" key="7">
    <source>
        <dbReference type="Proteomes" id="UP000316798"/>
    </source>
</evidence>
<feature type="transmembrane region" description="Helical" evidence="5">
    <location>
        <begin position="12"/>
        <end position="30"/>
    </location>
</feature>
<feature type="transmembrane region" description="Helical" evidence="5">
    <location>
        <begin position="42"/>
        <end position="60"/>
    </location>
</feature>
<evidence type="ECO:0000256" key="4">
    <source>
        <dbReference type="ARBA" id="ARBA00023136"/>
    </source>
</evidence>
<keyword evidence="6" id="KW-0489">Methyltransferase</keyword>
<evidence type="ECO:0000256" key="2">
    <source>
        <dbReference type="ARBA" id="ARBA00022692"/>
    </source>
</evidence>
<organism evidence="6 7">
    <name type="scientific">Rhodoferax sediminis</name>
    <dbReference type="NCBI Taxonomy" id="2509614"/>
    <lineage>
        <taxon>Bacteria</taxon>
        <taxon>Pseudomonadati</taxon>
        <taxon>Pseudomonadota</taxon>
        <taxon>Betaproteobacteria</taxon>
        <taxon>Burkholderiales</taxon>
        <taxon>Comamonadaceae</taxon>
        <taxon>Rhodoferax</taxon>
    </lineage>
</organism>
<evidence type="ECO:0000256" key="3">
    <source>
        <dbReference type="ARBA" id="ARBA00022989"/>
    </source>
</evidence>
<dbReference type="Pfam" id="PF04191">
    <property type="entry name" value="PEMT"/>
    <property type="match status" value="1"/>
</dbReference>
<accession>A0A515D9N2</accession>
<gene>
    <name evidence="6" type="ORF">EUB48_07415</name>
</gene>
<sequence>MNTMAQSSSLNAAHVVANLLMAPLWGWFAYRHVTAFLMTNEWSYLFLCISETLGAAFFLVRKYPDSVSAAPFDWVIAVLGTFAPLLLGPAQWGVVPIAKHAVVIGAGLTILGMISLNRSFALVAAKREIKTSGMYGFVRHPLYASYLLTFTGYVLANTTSENGVAYVFAMGCMFVRMFREEKHLAHDPQYAAYMQQVRYRVIPFVF</sequence>
<dbReference type="KEGG" id="rhf:EUB48_07415"/>
<keyword evidence="4 5" id="KW-0472">Membrane</keyword>
<feature type="transmembrane region" description="Helical" evidence="5">
    <location>
        <begin position="97"/>
        <end position="116"/>
    </location>
</feature>
<keyword evidence="7" id="KW-1185">Reference proteome</keyword>
<reference evidence="6 7" key="1">
    <citation type="submission" date="2019-01" db="EMBL/GenBank/DDBJ databases">
        <title>Genomic insights into a novel species Rhodoferax sp.</title>
        <authorList>
            <person name="Jin L."/>
        </authorList>
    </citation>
    <scope>NUCLEOTIDE SEQUENCE [LARGE SCALE GENOMIC DNA]</scope>
    <source>
        <strain evidence="6 7">CHu59-6-5</strain>
    </source>
</reference>
<dbReference type="GO" id="GO:0032259">
    <property type="term" value="P:methylation"/>
    <property type="evidence" value="ECO:0007669"/>
    <property type="project" value="UniProtKB-KW"/>
</dbReference>
<comment type="subcellular location">
    <subcellularLocation>
        <location evidence="1">Endomembrane system</location>
        <topology evidence="1">Multi-pass membrane protein</topology>
    </subcellularLocation>
</comment>
<dbReference type="Proteomes" id="UP000316798">
    <property type="component" value="Chromosome"/>
</dbReference>
<dbReference type="AlphaFoldDB" id="A0A515D9N2"/>
<feature type="transmembrane region" description="Helical" evidence="5">
    <location>
        <begin position="72"/>
        <end position="91"/>
    </location>
</feature>
<dbReference type="OrthoDB" id="5293276at2"/>
<protein>
    <submittedName>
        <fullName evidence="6">Isoprenylcysteine carboxylmethyltransferase family protein</fullName>
    </submittedName>
</protein>
<name>A0A515D9N2_9BURK</name>
<dbReference type="GO" id="GO:0008168">
    <property type="term" value="F:methyltransferase activity"/>
    <property type="evidence" value="ECO:0007669"/>
    <property type="project" value="UniProtKB-KW"/>
</dbReference>
<dbReference type="Gene3D" id="1.20.120.1630">
    <property type="match status" value="1"/>
</dbReference>
<dbReference type="PANTHER" id="PTHR43847:SF1">
    <property type="entry name" value="BLL3993 PROTEIN"/>
    <property type="match status" value="1"/>
</dbReference>
<dbReference type="EMBL" id="CP035503">
    <property type="protein sequence ID" value="QDL37132.1"/>
    <property type="molecule type" value="Genomic_DNA"/>
</dbReference>
<keyword evidence="2 5" id="KW-0812">Transmembrane</keyword>
<keyword evidence="6" id="KW-0808">Transferase</keyword>
<dbReference type="InterPro" id="IPR007318">
    <property type="entry name" value="Phopholipid_MeTrfase"/>
</dbReference>
<dbReference type="RefSeq" id="WP_142818299.1">
    <property type="nucleotide sequence ID" value="NZ_CP035503.1"/>
</dbReference>
<keyword evidence="3 5" id="KW-1133">Transmembrane helix</keyword>
<evidence type="ECO:0000256" key="5">
    <source>
        <dbReference type="SAM" id="Phobius"/>
    </source>
</evidence>
<proteinExistence type="predicted"/>
<dbReference type="PANTHER" id="PTHR43847">
    <property type="entry name" value="BLL3993 PROTEIN"/>
    <property type="match status" value="1"/>
</dbReference>
<evidence type="ECO:0000313" key="6">
    <source>
        <dbReference type="EMBL" id="QDL37132.1"/>
    </source>
</evidence>
<dbReference type="InterPro" id="IPR052527">
    <property type="entry name" value="Metal_cation-efflux_comp"/>
</dbReference>